<dbReference type="Proteomes" id="UP000198582">
    <property type="component" value="Unassembled WGS sequence"/>
</dbReference>
<name>A0A1H8QNY7_9PSEU</name>
<dbReference type="GO" id="GO:0004252">
    <property type="term" value="F:serine-type endopeptidase activity"/>
    <property type="evidence" value="ECO:0007669"/>
    <property type="project" value="TreeGrafter"/>
</dbReference>
<protein>
    <submittedName>
        <fullName evidence="5">Prolyl oligopeptidase family protein</fullName>
    </submittedName>
</protein>
<dbReference type="AlphaFoldDB" id="A0A1H8QNY7"/>
<dbReference type="GO" id="GO:0006508">
    <property type="term" value="P:proteolysis"/>
    <property type="evidence" value="ECO:0007669"/>
    <property type="project" value="InterPro"/>
</dbReference>
<accession>A0A1H8QNY7</accession>
<dbReference type="PANTHER" id="PTHR42776">
    <property type="entry name" value="SERINE PEPTIDASE S9 FAMILY MEMBER"/>
    <property type="match status" value="1"/>
</dbReference>
<evidence type="ECO:0000313" key="5">
    <source>
        <dbReference type="EMBL" id="SEO55701.1"/>
    </source>
</evidence>
<feature type="compositionally biased region" description="Gly residues" evidence="3">
    <location>
        <begin position="452"/>
        <end position="461"/>
    </location>
</feature>
<feature type="compositionally biased region" description="Low complexity" evidence="3">
    <location>
        <begin position="396"/>
        <end position="407"/>
    </location>
</feature>
<evidence type="ECO:0000256" key="3">
    <source>
        <dbReference type="SAM" id="MobiDB-lite"/>
    </source>
</evidence>
<dbReference type="EMBL" id="FOEF01000001">
    <property type="protein sequence ID" value="SEO55701.1"/>
    <property type="molecule type" value="Genomic_DNA"/>
</dbReference>
<keyword evidence="2" id="KW-0378">Hydrolase</keyword>
<dbReference type="SUPFAM" id="SSF53474">
    <property type="entry name" value="alpha/beta-Hydrolases"/>
    <property type="match status" value="1"/>
</dbReference>
<keyword evidence="6" id="KW-1185">Reference proteome</keyword>
<dbReference type="Gene3D" id="2.120.10.30">
    <property type="entry name" value="TolB, C-terminal domain"/>
    <property type="match status" value="2"/>
</dbReference>
<dbReference type="Pfam" id="PF00326">
    <property type="entry name" value="Peptidase_S9"/>
    <property type="match status" value="1"/>
</dbReference>
<proteinExistence type="predicted"/>
<organism evidence="5 6">
    <name type="scientific">Amycolatopsis saalfeldensis</name>
    <dbReference type="NCBI Taxonomy" id="394193"/>
    <lineage>
        <taxon>Bacteria</taxon>
        <taxon>Bacillati</taxon>
        <taxon>Actinomycetota</taxon>
        <taxon>Actinomycetes</taxon>
        <taxon>Pseudonocardiales</taxon>
        <taxon>Pseudonocardiaceae</taxon>
        <taxon>Amycolatopsis</taxon>
    </lineage>
</organism>
<feature type="region of interest" description="Disordered" evidence="3">
    <location>
        <begin position="389"/>
        <end position="540"/>
    </location>
</feature>
<dbReference type="InterPro" id="IPR001375">
    <property type="entry name" value="Peptidase_S9_cat"/>
</dbReference>
<reference evidence="5 6" key="1">
    <citation type="submission" date="2016-10" db="EMBL/GenBank/DDBJ databases">
        <authorList>
            <person name="de Groot N.N."/>
        </authorList>
    </citation>
    <scope>NUCLEOTIDE SEQUENCE [LARGE SCALE GENOMIC DNA]</scope>
    <source>
        <strain evidence="5 6">DSM 44993</strain>
    </source>
</reference>
<dbReference type="PANTHER" id="PTHR42776:SF13">
    <property type="entry name" value="DIPEPTIDYL-PEPTIDASE 5"/>
    <property type="match status" value="1"/>
</dbReference>
<dbReference type="Gene3D" id="3.40.50.1820">
    <property type="entry name" value="alpha/beta hydrolase"/>
    <property type="match status" value="1"/>
</dbReference>
<keyword evidence="1" id="KW-0732">Signal</keyword>
<evidence type="ECO:0000256" key="1">
    <source>
        <dbReference type="ARBA" id="ARBA00022729"/>
    </source>
</evidence>
<evidence type="ECO:0000256" key="2">
    <source>
        <dbReference type="ARBA" id="ARBA00022801"/>
    </source>
</evidence>
<sequence>MPADDAPNGPFADLEAYVGLPRLTPGLWLSPDGRRLVVPVSSLDEAGSREITALWEVDPEGGRPPRRLTLGAAGESAAGFTPSGDLLFVSSRSGEPALWLLPAEGGEARLLVSPSGGVRGVSVSGTGTVLLGSGMLPSATDEASDRELRAGRAEAGVTALLHEEFPVRFWNHDIGPARTRLFTGQLTEGELELRDLTGHVGRALDDVCTWEISPDGGTVVTTWAVAEPGGSQRYTLVAIDVATGARRTLADDAAHEYAGPRISPDGTQVAVIVSRRFTPEAPSDCWLGVLPLAGGEVRILASEWDRRPDSACWTPDGSALLTVADDHGRAPLWRVDVTTGAVTRLTADHGAYPDAQVSPDGQWAYASRAAMDSPRIPVRIDLRAAPAAPGDRSAELSGGPAGVSSVGLAGGSSGGRSGGLSGGPSGEPAGGSSGGRMVGLARGSAVEPSGEPAGGSSGGRMVGLARGSAVEPSGEPARESLVGLAGVSSGGLSGGTSVEPSGEPAGESSAGHTVGLARGVSGGRSGGRSGGFEELPSPVAPLELPGRLEEVVTTASDGTEIRGWLVLPEHPAEGGPAPLVVLIHGGPVSSAKAWSWRWSPWLFAARGYAVLLPDFALSTGYGVEFIRRGWGQWGGKPYTDLLTLTDAAQSRPDIDPHRAAAMGASFGGFMANWIATQTGRFSAIISHASMWNLEQQSQTADLAHFFRREMTPETADATSPHQFADAITTPMLITHGVRDYRCPIGEALSLWWALLSRSKAEDGSTPHKFLYFPDEDHFTLAPAHVKLWYETILAFTDHHVRDLPWRRPELLG</sequence>
<feature type="domain" description="Peptidase S9 prolyl oligopeptidase catalytic" evidence="4">
    <location>
        <begin position="594"/>
        <end position="800"/>
    </location>
</feature>
<feature type="compositionally biased region" description="Gly residues" evidence="3">
    <location>
        <begin position="520"/>
        <end position="530"/>
    </location>
</feature>
<gene>
    <name evidence="5" type="ORF">SAMN04489732_101423</name>
</gene>
<evidence type="ECO:0000313" key="6">
    <source>
        <dbReference type="Proteomes" id="UP000198582"/>
    </source>
</evidence>
<feature type="compositionally biased region" description="Gly residues" evidence="3">
    <location>
        <begin position="408"/>
        <end position="437"/>
    </location>
</feature>
<dbReference type="SUPFAM" id="SSF82171">
    <property type="entry name" value="DPP6 N-terminal domain-like"/>
    <property type="match status" value="1"/>
</dbReference>
<dbReference type="STRING" id="394193.SAMN04489732_101423"/>
<dbReference type="RefSeq" id="WP_245787098.1">
    <property type="nucleotide sequence ID" value="NZ_FOEF01000001.1"/>
</dbReference>
<dbReference type="InterPro" id="IPR011042">
    <property type="entry name" value="6-blade_b-propeller_TolB-like"/>
</dbReference>
<dbReference type="InterPro" id="IPR029058">
    <property type="entry name" value="AB_hydrolase_fold"/>
</dbReference>
<evidence type="ECO:0000259" key="4">
    <source>
        <dbReference type="Pfam" id="PF00326"/>
    </source>
</evidence>